<organism evidence="2">
    <name type="scientific">Fusarium oxysporum f. sp. conglutinans race 2 54008</name>
    <dbReference type="NCBI Taxonomy" id="1089457"/>
    <lineage>
        <taxon>Eukaryota</taxon>
        <taxon>Fungi</taxon>
        <taxon>Dikarya</taxon>
        <taxon>Ascomycota</taxon>
        <taxon>Pezizomycotina</taxon>
        <taxon>Sordariomycetes</taxon>
        <taxon>Hypocreomycetidae</taxon>
        <taxon>Hypocreales</taxon>
        <taxon>Nectriaceae</taxon>
        <taxon>Fusarium</taxon>
        <taxon>Fusarium oxysporum species complex</taxon>
    </lineage>
</organism>
<feature type="region of interest" description="Disordered" evidence="1">
    <location>
        <begin position="13"/>
        <end position="48"/>
    </location>
</feature>
<dbReference type="AlphaFoldDB" id="X0H6T7"/>
<evidence type="ECO:0000256" key="1">
    <source>
        <dbReference type="SAM" id="MobiDB-lite"/>
    </source>
</evidence>
<name>X0H6T7_FUSOX</name>
<sequence length="70" mass="8048">MSAVNSGIERWLLSIPDNPGRNKRPLLEPGGEGHQRKRRKLSAERHRPPIATVFDRGRHAILRETIARFQ</sequence>
<reference evidence="2" key="1">
    <citation type="submission" date="2011-11" db="EMBL/GenBank/DDBJ databases">
        <title>The Genome Sequence of Fusarium oxysporum PHW808.</title>
        <authorList>
            <consortium name="The Broad Institute Genome Sequencing Platform"/>
            <person name="Ma L.-J."/>
            <person name="Gale L.R."/>
            <person name="Schwartz D.C."/>
            <person name="Zhou S."/>
            <person name="Corby-Kistler H."/>
            <person name="Young S.K."/>
            <person name="Zeng Q."/>
            <person name="Gargeya S."/>
            <person name="Fitzgerald M."/>
            <person name="Haas B."/>
            <person name="Abouelleil A."/>
            <person name="Alvarado L."/>
            <person name="Arachchi H.M."/>
            <person name="Berlin A."/>
            <person name="Brown A."/>
            <person name="Chapman S.B."/>
            <person name="Chen Z."/>
            <person name="Dunbar C."/>
            <person name="Freedman E."/>
            <person name="Gearin G."/>
            <person name="Goldberg J."/>
            <person name="Griggs A."/>
            <person name="Gujja S."/>
            <person name="Heiman D."/>
            <person name="Howarth C."/>
            <person name="Larson L."/>
            <person name="Lui A."/>
            <person name="MacDonald P.J.P."/>
            <person name="Montmayeur A."/>
            <person name="Murphy C."/>
            <person name="Neiman D."/>
            <person name="Pearson M."/>
            <person name="Priest M."/>
            <person name="Roberts A."/>
            <person name="Saif S."/>
            <person name="Shea T."/>
            <person name="Shenoy N."/>
            <person name="Sisk P."/>
            <person name="Stolte C."/>
            <person name="Sykes S."/>
            <person name="Wortman J."/>
            <person name="Nusbaum C."/>
            <person name="Birren B."/>
        </authorList>
    </citation>
    <scope>NUCLEOTIDE SEQUENCE [LARGE SCALE GENOMIC DNA]</scope>
    <source>
        <strain evidence="2">54008</strain>
    </source>
</reference>
<reference evidence="2" key="2">
    <citation type="submission" date="2012-05" db="EMBL/GenBank/DDBJ databases">
        <title>The Genome Annotation of Fusarium oxysporum PHW808.</title>
        <authorList>
            <consortium name="The Broad Institute Genomics Platform"/>
            <person name="Ma L.-J."/>
            <person name="Corby-Kistler H."/>
            <person name="Broz K."/>
            <person name="Gale L.R."/>
            <person name="Jonkers W."/>
            <person name="O'Donnell K."/>
            <person name="Ploetz R."/>
            <person name="Steinberg C."/>
            <person name="Schwartz D.C."/>
            <person name="VanEtten H."/>
            <person name="Zhou S."/>
            <person name="Young S.K."/>
            <person name="Zeng Q."/>
            <person name="Gargeya S."/>
            <person name="Fitzgerald M."/>
            <person name="Abouelleil A."/>
            <person name="Alvarado L."/>
            <person name="Chapman S.B."/>
            <person name="Gainer-Dewar J."/>
            <person name="Goldberg J."/>
            <person name="Griggs A."/>
            <person name="Gujja S."/>
            <person name="Hansen M."/>
            <person name="Howarth C."/>
            <person name="Imamovic A."/>
            <person name="Ireland A."/>
            <person name="Larimer J."/>
            <person name="McCowan C."/>
            <person name="Murphy C."/>
            <person name="Pearson M."/>
            <person name="Poon T.W."/>
            <person name="Priest M."/>
            <person name="Roberts A."/>
            <person name="Saif S."/>
            <person name="Shea T."/>
            <person name="Sykes S."/>
            <person name="Wortman J."/>
            <person name="Nusbaum C."/>
            <person name="Birren B."/>
        </authorList>
    </citation>
    <scope>NUCLEOTIDE SEQUENCE</scope>
    <source>
        <strain evidence="2">54008</strain>
    </source>
</reference>
<proteinExistence type="predicted"/>
<gene>
    <name evidence="2" type="ORF">FOPG_16256</name>
</gene>
<dbReference type="HOGENOM" id="CLU_2757898_0_0_1"/>
<protein>
    <submittedName>
        <fullName evidence="2">Uncharacterized protein</fullName>
    </submittedName>
</protein>
<dbReference type="EMBL" id="JH658956">
    <property type="protein sequence ID" value="EXL67625.1"/>
    <property type="molecule type" value="Genomic_DNA"/>
</dbReference>
<dbReference type="Proteomes" id="UP000030676">
    <property type="component" value="Unassembled WGS sequence"/>
</dbReference>
<evidence type="ECO:0000313" key="2">
    <source>
        <dbReference type="EMBL" id="EXL67625.1"/>
    </source>
</evidence>
<accession>X0H6T7</accession>